<evidence type="ECO:0000256" key="2">
    <source>
        <dbReference type="SAM" id="MobiDB-lite"/>
    </source>
</evidence>
<reference evidence="3 4" key="1">
    <citation type="submission" date="2017-09" db="EMBL/GenBank/DDBJ databases">
        <title>Depth-based differentiation of microbial function through sediment-hosted aquifers and enrichment of novel symbionts in the deep terrestrial subsurface.</title>
        <authorList>
            <person name="Probst A.J."/>
            <person name="Ladd B."/>
            <person name="Jarett J.K."/>
            <person name="Geller-Mcgrath D.E."/>
            <person name="Sieber C.M."/>
            <person name="Emerson J.B."/>
            <person name="Anantharaman K."/>
            <person name="Thomas B.C."/>
            <person name="Malmstrom R."/>
            <person name="Stieglmeier M."/>
            <person name="Klingl A."/>
            <person name="Woyke T."/>
            <person name="Ryan C.M."/>
            <person name="Banfield J.F."/>
        </authorList>
    </citation>
    <scope>NUCLEOTIDE SEQUENCE [LARGE SCALE GENOMIC DNA]</scope>
    <source>
        <strain evidence="3">CG23_combo_of_CG06-09_8_20_14_all_42_19</strain>
    </source>
</reference>
<dbReference type="EMBL" id="PCSK01000011">
    <property type="protein sequence ID" value="PIP46495.1"/>
    <property type="molecule type" value="Genomic_DNA"/>
</dbReference>
<gene>
    <name evidence="3" type="ORF">COX15_00485</name>
</gene>
<feature type="coiled-coil region" evidence="1">
    <location>
        <begin position="133"/>
        <end position="160"/>
    </location>
</feature>
<feature type="region of interest" description="Disordered" evidence="2">
    <location>
        <begin position="1"/>
        <end position="24"/>
    </location>
</feature>
<proteinExistence type="predicted"/>
<evidence type="ECO:0000256" key="1">
    <source>
        <dbReference type="SAM" id="Coils"/>
    </source>
</evidence>
<sequence length="279" mass="29706">MQAQLKAQEAGAVNNTPIGTHDEVNNSACSTKGWAYDPDTSSSSISIDIYRDGGAGSGVNLGRFTTNLYRSDINATKGISGNHGFEVSLPSSLKDGVNHSLYVYAIDSSGVGTNPLLSNSPKTIQCVAPAPPAADIQAQLNALLAQLQVLQAQMRDMQRLEDLSALNAALTLYVSTVSNGFSSCQSGMIYRSNNGSDSINGAGWLPVDFTKISGGSPLSRLPVDLDHPRNYYAFACDSKDQKFELNSILESSKYKSYLADDGGSNSTIYERGSDLNLIK</sequence>
<protein>
    <submittedName>
        <fullName evidence="3">Uncharacterized protein</fullName>
    </submittedName>
</protein>
<evidence type="ECO:0000313" key="3">
    <source>
        <dbReference type="EMBL" id="PIP46495.1"/>
    </source>
</evidence>
<keyword evidence="1" id="KW-0175">Coiled coil</keyword>
<dbReference type="AlphaFoldDB" id="A0A2H0AM45"/>
<organism evidence="3 4">
    <name type="scientific">Candidatus Colwellbacteria bacterium CG23_combo_of_CG06-09_8_20_14_all_42_19</name>
    <dbReference type="NCBI Taxonomy" id="1974541"/>
    <lineage>
        <taxon>Bacteria</taxon>
        <taxon>Candidatus Colwelliibacteriota</taxon>
    </lineage>
</organism>
<name>A0A2H0AM45_9BACT</name>
<dbReference type="Proteomes" id="UP000230007">
    <property type="component" value="Unassembled WGS sequence"/>
</dbReference>
<accession>A0A2H0AM45</accession>
<comment type="caution">
    <text evidence="3">The sequence shown here is derived from an EMBL/GenBank/DDBJ whole genome shotgun (WGS) entry which is preliminary data.</text>
</comment>
<evidence type="ECO:0000313" key="4">
    <source>
        <dbReference type="Proteomes" id="UP000230007"/>
    </source>
</evidence>